<protein>
    <submittedName>
        <fullName evidence="1">Uncharacterized protein</fullName>
    </submittedName>
</protein>
<organism evidence="1">
    <name type="scientific">marine sediment metagenome</name>
    <dbReference type="NCBI Taxonomy" id="412755"/>
    <lineage>
        <taxon>unclassified sequences</taxon>
        <taxon>metagenomes</taxon>
        <taxon>ecological metagenomes</taxon>
    </lineage>
</organism>
<comment type="caution">
    <text evidence="1">The sequence shown here is derived from an EMBL/GenBank/DDBJ whole genome shotgun (WGS) entry which is preliminary data.</text>
</comment>
<dbReference type="EMBL" id="LAZR01049962">
    <property type="protein sequence ID" value="KKK88414.1"/>
    <property type="molecule type" value="Genomic_DNA"/>
</dbReference>
<proteinExistence type="predicted"/>
<gene>
    <name evidence="1" type="ORF">LCGC14_2743420</name>
</gene>
<reference evidence="1" key="1">
    <citation type="journal article" date="2015" name="Nature">
        <title>Complex archaea that bridge the gap between prokaryotes and eukaryotes.</title>
        <authorList>
            <person name="Spang A."/>
            <person name="Saw J.H."/>
            <person name="Jorgensen S.L."/>
            <person name="Zaremba-Niedzwiedzka K."/>
            <person name="Martijn J."/>
            <person name="Lind A.E."/>
            <person name="van Eijk R."/>
            <person name="Schleper C."/>
            <person name="Guy L."/>
            <person name="Ettema T.J."/>
        </authorList>
    </citation>
    <scope>NUCLEOTIDE SEQUENCE</scope>
</reference>
<dbReference type="AlphaFoldDB" id="A0A0F9BCR6"/>
<evidence type="ECO:0000313" key="1">
    <source>
        <dbReference type="EMBL" id="KKK88414.1"/>
    </source>
</evidence>
<sequence length="67" mass="7702">MNEIRFSTLHRDGSESNVRAIKQSDISACPHIIMLPGHYRDDGSCKCNDPQEQAKMIREWGYSKSDF</sequence>
<accession>A0A0F9BCR6</accession>
<name>A0A0F9BCR6_9ZZZZ</name>